<dbReference type="EMBL" id="SHKP01000007">
    <property type="protein sequence ID" value="RZT95242.1"/>
    <property type="molecule type" value="Genomic_DNA"/>
</dbReference>
<dbReference type="Proteomes" id="UP000293671">
    <property type="component" value="Unassembled WGS sequence"/>
</dbReference>
<dbReference type="SUPFAM" id="SSF53335">
    <property type="entry name" value="S-adenosyl-L-methionine-dependent methyltransferases"/>
    <property type="match status" value="1"/>
</dbReference>
<name>A0A4Q7VGR7_9BURK</name>
<dbReference type="OrthoDB" id="9790457at2"/>
<evidence type="ECO:0000259" key="1">
    <source>
        <dbReference type="Pfam" id="PF08241"/>
    </source>
</evidence>
<dbReference type="RefSeq" id="WP_130433489.1">
    <property type="nucleotide sequence ID" value="NZ_SHKP01000007.1"/>
</dbReference>
<dbReference type="Pfam" id="PF08241">
    <property type="entry name" value="Methyltransf_11"/>
    <property type="match status" value="1"/>
</dbReference>
<keyword evidence="2" id="KW-0808">Transferase</keyword>
<dbReference type="AlphaFoldDB" id="A0A4Q7VGR7"/>
<dbReference type="InterPro" id="IPR013216">
    <property type="entry name" value="Methyltransf_11"/>
</dbReference>
<gene>
    <name evidence="2" type="ORF">EV670_2993</name>
</gene>
<dbReference type="CDD" id="cd02440">
    <property type="entry name" value="AdoMet_MTases"/>
    <property type="match status" value="1"/>
</dbReference>
<dbReference type="InterPro" id="IPR029063">
    <property type="entry name" value="SAM-dependent_MTases_sf"/>
</dbReference>
<dbReference type="GO" id="GO:0032259">
    <property type="term" value="P:methylation"/>
    <property type="evidence" value="ECO:0007669"/>
    <property type="project" value="UniProtKB-KW"/>
</dbReference>
<feature type="domain" description="Methyltransferase type 11" evidence="1">
    <location>
        <begin position="38"/>
        <end position="139"/>
    </location>
</feature>
<comment type="caution">
    <text evidence="2">The sequence shown here is derived from an EMBL/GenBank/DDBJ whole genome shotgun (WGS) entry which is preliminary data.</text>
</comment>
<dbReference type="GO" id="GO:0008757">
    <property type="term" value="F:S-adenosylmethionine-dependent methyltransferase activity"/>
    <property type="evidence" value="ECO:0007669"/>
    <property type="project" value="InterPro"/>
</dbReference>
<keyword evidence="2" id="KW-0489">Methyltransferase</keyword>
<evidence type="ECO:0000313" key="3">
    <source>
        <dbReference type="Proteomes" id="UP000293671"/>
    </source>
</evidence>
<dbReference type="Gene3D" id="3.40.50.150">
    <property type="entry name" value="Vaccinia Virus protein VP39"/>
    <property type="match status" value="1"/>
</dbReference>
<accession>A0A4Q7VGR7</accession>
<keyword evidence="3" id="KW-1185">Reference proteome</keyword>
<reference evidence="2 3" key="1">
    <citation type="submission" date="2019-02" db="EMBL/GenBank/DDBJ databases">
        <title>Genomic Encyclopedia of Type Strains, Phase IV (KMG-IV): sequencing the most valuable type-strain genomes for metagenomic binning, comparative biology and taxonomic classification.</title>
        <authorList>
            <person name="Goeker M."/>
        </authorList>
    </citation>
    <scope>NUCLEOTIDE SEQUENCE [LARGE SCALE GENOMIC DNA]</scope>
    <source>
        <strain evidence="2 3">DSM 19570</strain>
    </source>
</reference>
<sequence>MSTLLDRHLMSRVRNRLGLPMAGHRDFERSLAGKSGLEIGGPSSFFTRRLPLYRLAHAVDQLNFSADTVWSRAESSKPLDSAPALARGRTIICDGTDLRQLPDAHYDFVLSCHNLEHIANPLRALAEWVRVIRPGGHLLLIVPSKAGNFDHRRPYTRFEHLLEDFERQVDEHDMTHLDEILALHDLSLDPGAGDAEQFRARSLRNFENRCLHHHVFDLPLVFATMKHFDLGVRRHATTPHEFVVLGQKP</sequence>
<organism evidence="2 3">
    <name type="scientific">Rivibacter subsaxonicus</name>
    <dbReference type="NCBI Taxonomy" id="457575"/>
    <lineage>
        <taxon>Bacteria</taxon>
        <taxon>Pseudomonadati</taxon>
        <taxon>Pseudomonadota</taxon>
        <taxon>Betaproteobacteria</taxon>
        <taxon>Burkholderiales</taxon>
        <taxon>Rivibacter</taxon>
    </lineage>
</organism>
<protein>
    <submittedName>
        <fullName evidence="2">Methyltransferase family protein</fullName>
    </submittedName>
</protein>
<proteinExistence type="predicted"/>
<evidence type="ECO:0000313" key="2">
    <source>
        <dbReference type="EMBL" id="RZT95242.1"/>
    </source>
</evidence>